<feature type="region of interest" description="Disordered" evidence="1">
    <location>
        <begin position="33"/>
        <end position="104"/>
    </location>
</feature>
<evidence type="ECO:0000313" key="2">
    <source>
        <dbReference type="EMBL" id="KAH0885427.1"/>
    </source>
</evidence>
<sequence length="333" mass="37451">LRRRWAPRSPARTLCPPGLLVLLSHVAMLVKKKRHRPPPDLSFKKFGHTKERCPTGLTEGSSGQSKGRKATTETQRRRSKSRPGRATDKKDMEEGEIGHDLHGKTGVTVANASQSTNIIQNSEVVELPQNVDEEDVAQNAPHSVLELNDEPDDATNENIREQMVVADVAEAAKEISDATEIPTAVDRSNVDGLMLNGAIFNAHSSQTEAKDQSSDQAGSRPLHSLNKRHFSGISQRVKAQKERVEALQRVMLTSPDQSTTREEHSERDNLNVLLKVEEKFYRQLLRFRWTDVGDRNTAFYHQTVSQHASRNHIHFLKDGHDHMRMLRTASKGF</sequence>
<accession>A0ABQ7ZZE4</accession>
<dbReference type="Proteomes" id="UP000824890">
    <property type="component" value="Unassembled WGS sequence"/>
</dbReference>
<feature type="non-terminal residue" evidence="2">
    <location>
        <position position="1"/>
    </location>
</feature>
<keyword evidence="3" id="KW-1185">Reference proteome</keyword>
<feature type="compositionally biased region" description="Basic and acidic residues" evidence="1">
    <location>
        <begin position="85"/>
        <end position="103"/>
    </location>
</feature>
<reference evidence="2 3" key="1">
    <citation type="submission" date="2021-05" db="EMBL/GenBank/DDBJ databases">
        <title>Genome Assembly of Synthetic Allotetraploid Brassica napus Reveals Homoeologous Exchanges between Subgenomes.</title>
        <authorList>
            <person name="Davis J.T."/>
        </authorList>
    </citation>
    <scope>NUCLEOTIDE SEQUENCE [LARGE SCALE GENOMIC DNA]</scope>
    <source>
        <strain evidence="3">cv. Da-Ae</strain>
        <tissue evidence="2">Seedling</tissue>
    </source>
</reference>
<proteinExistence type="predicted"/>
<gene>
    <name evidence="2" type="ORF">HID58_061523</name>
</gene>
<dbReference type="EMBL" id="JAGKQM010000014">
    <property type="protein sequence ID" value="KAH0885427.1"/>
    <property type="molecule type" value="Genomic_DNA"/>
</dbReference>
<feature type="region of interest" description="Disordered" evidence="1">
    <location>
        <begin position="204"/>
        <end position="224"/>
    </location>
</feature>
<organism evidence="2 3">
    <name type="scientific">Brassica napus</name>
    <name type="common">Rape</name>
    <dbReference type="NCBI Taxonomy" id="3708"/>
    <lineage>
        <taxon>Eukaryota</taxon>
        <taxon>Viridiplantae</taxon>
        <taxon>Streptophyta</taxon>
        <taxon>Embryophyta</taxon>
        <taxon>Tracheophyta</taxon>
        <taxon>Spermatophyta</taxon>
        <taxon>Magnoliopsida</taxon>
        <taxon>eudicotyledons</taxon>
        <taxon>Gunneridae</taxon>
        <taxon>Pentapetalae</taxon>
        <taxon>rosids</taxon>
        <taxon>malvids</taxon>
        <taxon>Brassicales</taxon>
        <taxon>Brassicaceae</taxon>
        <taxon>Brassiceae</taxon>
        <taxon>Brassica</taxon>
    </lineage>
</organism>
<protein>
    <submittedName>
        <fullName evidence="2">Uncharacterized protein</fullName>
    </submittedName>
</protein>
<evidence type="ECO:0000256" key="1">
    <source>
        <dbReference type="SAM" id="MobiDB-lite"/>
    </source>
</evidence>
<evidence type="ECO:0000313" key="3">
    <source>
        <dbReference type="Proteomes" id="UP000824890"/>
    </source>
</evidence>
<name>A0ABQ7ZZE4_BRANA</name>
<comment type="caution">
    <text evidence="2">The sequence shown here is derived from an EMBL/GenBank/DDBJ whole genome shotgun (WGS) entry which is preliminary data.</text>
</comment>